<comment type="caution">
    <text evidence="10">The sequence shown here is derived from an EMBL/GenBank/DDBJ whole genome shotgun (WGS) entry which is preliminary data.</text>
</comment>
<dbReference type="EMBL" id="MU251810">
    <property type="protein sequence ID" value="KAG9229141.1"/>
    <property type="molecule type" value="Genomic_DNA"/>
</dbReference>
<feature type="compositionally biased region" description="Acidic residues" evidence="9">
    <location>
        <begin position="348"/>
        <end position="363"/>
    </location>
</feature>
<evidence type="ECO:0000256" key="2">
    <source>
        <dbReference type="ARBA" id="ARBA00004496"/>
    </source>
</evidence>
<keyword evidence="11" id="KW-1185">Reference proteome</keyword>
<name>A0A9P8C1H7_9HELO</name>
<protein>
    <recommendedName>
        <fullName evidence="5">Elongator complex protein 5</fullName>
    </recommendedName>
</protein>
<dbReference type="CDD" id="cd19496">
    <property type="entry name" value="Elp5"/>
    <property type="match status" value="1"/>
</dbReference>
<keyword evidence="7" id="KW-0819">tRNA processing</keyword>
<dbReference type="Proteomes" id="UP000824998">
    <property type="component" value="Unassembled WGS sequence"/>
</dbReference>
<dbReference type="InterPro" id="IPR019519">
    <property type="entry name" value="Elp5"/>
</dbReference>
<evidence type="ECO:0000256" key="5">
    <source>
        <dbReference type="ARBA" id="ARBA00020264"/>
    </source>
</evidence>
<comment type="similarity">
    <text evidence="4">Belongs to the ELP5 family.</text>
</comment>
<gene>
    <name evidence="10" type="ORF">BJ875DRAFT_475693</name>
</gene>
<keyword evidence="8" id="KW-0539">Nucleus</keyword>
<comment type="subcellular location">
    <subcellularLocation>
        <location evidence="2">Cytoplasm</location>
    </subcellularLocation>
    <subcellularLocation>
        <location evidence="1">Nucleus</location>
    </subcellularLocation>
</comment>
<dbReference type="Gene3D" id="3.40.50.300">
    <property type="entry name" value="P-loop containing nucleotide triphosphate hydrolases"/>
    <property type="match status" value="1"/>
</dbReference>
<evidence type="ECO:0000256" key="9">
    <source>
        <dbReference type="SAM" id="MobiDB-lite"/>
    </source>
</evidence>
<dbReference type="GO" id="GO:0000049">
    <property type="term" value="F:tRNA binding"/>
    <property type="evidence" value="ECO:0007669"/>
    <property type="project" value="TreeGrafter"/>
</dbReference>
<evidence type="ECO:0000256" key="3">
    <source>
        <dbReference type="ARBA" id="ARBA00005043"/>
    </source>
</evidence>
<evidence type="ECO:0000256" key="4">
    <source>
        <dbReference type="ARBA" id="ARBA00009567"/>
    </source>
</evidence>
<evidence type="ECO:0000256" key="6">
    <source>
        <dbReference type="ARBA" id="ARBA00022490"/>
    </source>
</evidence>
<evidence type="ECO:0000256" key="8">
    <source>
        <dbReference type="ARBA" id="ARBA00023242"/>
    </source>
</evidence>
<dbReference type="GO" id="GO:0033588">
    <property type="term" value="C:elongator holoenzyme complex"/>
    <property type="evidence" value="ECO:0007669"/>
    <property type="project" value="InterPro"/>
</dbReference>
<feature type="compositionally biased region" description="Gly residues" evidence="9">
    <location>
        <begin position="332"/>
        <end position="342"/>
    </location>
</feature>
<dbReference type="GO" id="GO:0005634">
    <property type="term" value="C:nucleus"/>
    <property type="evidence" value="ECO:0007669"/>
    <property type="project" value="UniProtKB-SubCell"/>
</dbReference>
<dbReference type="GO" id="GO:0002098">
    <property type="term" value="P:tRNA wobble uridine modification"/>
    <property type="evidence" value="ECO:0007669"/>
    <property type="project" value="InterPro"/>
</dbReference>
<evidence type="ECO:0000256" key="7">
    <source>
        <dbReference type="ARBA" id="ARBA00022694"/>
    </source>
</evidence>
<organism evidence="10 11">
    <name type="scientific">Amylocarpus encephaloides</name>
    <dbReference type="NCBI Taxonomy" id="45428"/>
    <lineage>
        <taxon>Eukaryota</taxon>
        <taxon>Fungi</taxon>
        <taxon>Dikarya</taxon>
        <taxon>Ascomycota</taxon>
        <taxon>Pezizomycotina</taxon>
        <taxon>Leotiomycetes</taxon>
        <taxon>Helotiales</taxon>
        <taxon>Helotiales incertae sedis</taxon>
        <taxon>Amylocarpus</taxon>
    </lineage>
</organism>
<dbReference type="InterPro" id="IPR027417">
    <property type="entry name" value="P-loop_NTPase"/>
</dbReference>
<evidence type="ECO:0000313" key="11">
    <source>
        <dbReference type="Proteomes" id="UP000824998"/>
    </source>
</evidence>
<comment type="pathway">
    <text evidence="3">tRNA modification; 5-methoxycarbonylmethyl-2-thiouridine-tRNA biosynthesis.</text>
</comment>
<proteinExistence type="inferred from homology"/>
<dbReference type="PANTHER" id="PTHR15641:SF1">
    <property type="entry name" value="ELONGATOR COMPLEX PROTEIN 5"/>
    <property type="match status" value="1"/>
</dbReference>
<dbReference type="OrthoDB" id="166907at2759"/>
<dbReference type="PANTHER" id="PTHR15641">
    <property type="entry name" value="ELONGATOR COMPLEX PROTEIN 5"/>
    <property type="match status" value="1"/>
</dbReference>
<dbReference type="Pfam" id="PF10483">
    <property type="entry name" value="Elong_Iki1"/>
    <property type="match status" value="1"/>
</dbReference>
<dbReference type="GO" id="GO:0005829">
    <property type="term" value="C:cytosol"/>
    <property type="evidence" value="ECO:0007669"/>
    <property type="project" value="TreeGrafter"/>
</dbReference>
<feature type="region of interest" description="Disordered" evidence="9">
    <location>
        <begin position="326"/>
        <end position="363"/>
    </location>
</feature>
<accession>A0A9P8C1H7</accession>
<dbReference type="AlphaFoldDB" id="A0A9P8C1H7"/>
<evidence type="ECO:0000313" key="10">
    <source>
        <dbReference type="EMBL" id="KAG9229141.1"/>
    </source>
</evidence>
<reference evidence="10" key="1">
    <citation type="journal article" date="2021" name="IMA Fungus">
        <title>Genomic characterization of three marine fungi, including Emericellopsis atlantica sp. nov. with signatures of a generalist lifestyle and marine biomass degradation.</title>
        <authorList>
            <person name="Hagestad O.C."/>
            <person name="Hou L."/>
            <person name="Andersen J.H."/>
            <person name="Hansen E.H."/>
            <person name="Altermark B."/>
            <person name="Li C."/>
            <person name="Kuhnert E."/>
            <person name="Cox R.J."/>
            <person name="Crous P.W."/>
            <person name="Spatafora J.W."/>
            <person name="Lail K."/>
            <person name="Amirebrahimi M."/>
            <person name="Lipzen A."/>
            <person name="Pangilinan J."/>
            <person name="Andreopoulos W."/>
            <person name="Hayes R.D."/>
            <person name="Ng V."/>
            <person name="Grigoriev I.V."/>
            <person name="Jackson S.A."/>
            <person name="Sutton T.D.S."/>
            <person name="Dobson A.D.W."/>
            <person name="Rama T."/>
        </authorList>
    </citation>
    <scope>NUCLEOTIDE SEQUENCE</scope>
    <source>
        <strain evidence="10">TRa018bII</strain>
    </source>
</reference>
<sequence length="363" mass="39374">MAPSALKQRKNHNTLLFQKLLNLRDGASPFTLVLDDLEQQSGSVVKEFVRRAKISKTKIVFISFETLRKKLSFEPEAFVKARSKPLAALRTEILSQLPPTPPPASNALPTKSLLVLDSLTSLCTLHSAHLANFLSSLLISPQISLLATFHLDVPLPMDQNSYTPKALITLTYLSTSILSVSPLSHILAKKRARDRSLVEPDFALASQPEGALVGLSLCSSLSSGHAKGNANTDHGENGAVVIHAELRRRSGRGIIEEFVLIPSPGNSATQCSAPVVILLEEHPLYATPDLSNQGAAIEDEDNAETTFNLGLTEKQKRDRDGVVLPYFDAQKDGGGSGAGEGGRILYDMGDEDREDFDDEEDEI</sequence>
<keyword evidence="6" id="KW-0963">Cytoplasm</keyword>
<evidence type="ECO:0000256" key="1">
    <source>
        <dbReference type="ARBA" id="ARBA00004123"/>
    </source>
</evidence>